<dbReference type="PANTHER" id="PTHR13303">
    <property type="entry name" value="PREFOLDIN SUBUNIT 2"/>
    <property type="match status" value="1"/>
</dbReference>
<evidence type="ECO:0000313" key="4">
    <source>
        <dbReference type="Proteomes" id="UP000001449"/>
    </source>
</evidence>
<dbReference type="HOGENOM" id="CLU_113004_1_0_1"/>
<protein>
    <recommendedName>
        <fullName evidence="5">Prefoldin subunit 2</fullName>
    </recommendedName>
</protein>
<dbReference type="RefSeq" id="XP_002288758.1">
    <property type="nucleotide sequence ID" value="XM_002288722.1"/>
</dbReference>
<dbReference type="GO" id="GO:0044183">
    <property type="term" value="F:protein folding chaperone"/>
    <property type="evidence" value="ECO:0000318"/>
    <property type="project" value="GO_Central"/>
</dbReference>
<name>B8BXE5_THAPS</name>
<keyword evidence="2" id="KW-0143">Chaperone</keyword>
<dbReference type="SUPFAM" id="SSF46579">
    <property type="entry name" value="Prefoldin"/>
    <property type="match status" value="1"/>
</dbReference>
<dbReference type="FunFam" id="1.10.287.370:FF:000002">
    <property type="entry name" value="Prefoldin subunit 2"/>
    <property type="match status" value="1"/>
</dbReference>
<organism evidence="3 4">
    <name type="scientific">Thalassiosira pseudonana</name>
    <name type="common">Marine diatom</name>
    <name type="synonym">Cyclotella nana</name>
    <dbReference type="NCBI Taxonomy" id="35128"/>
    <lineage>
        <taxon>Eukaryota</taxon>
        <taxon>Sar</taxon>
        <taxon>Stramenopiles</taxon>
        <taxon>Ochrophyta</taxon>
        <taxon>Bacillariophyta</taxon>
        <taxon>Coscinodiscophyceae</taxon>
        <taxon>Thalassiosirophycidae</taxon>
        <taxon>Thalassiosirales</taxon>
        <taxon>Thalassiosiraceae</taxon>
        <taxon>Thalassiosira</taxon>
    </lineage>
</organism>
<dbReference type="GO" id="GO:0016272">
    <property type="term" value="C:prefoldin complex"/>
    <property type="evidence" value="ECO:0007669"/>
    <property type="project" value="InterPro"/>
</dbReference>
<dbReference type="GO" id="GO:0006457">
    <property type="term" value="P:protein folding"/>
    <property type="evidence" value="ECO:0000318"/>
    <property type="project" value="GO_Central"/>
</dbReference>
<accession>B8BXE5</accession>
<dbReference type="AlphaFoldDB" id="B8BXE5"/>
<evidence type="ECO:0000256" key="1">
    <source>
        <dbReference type="ARBA" id="ARBA00008045"/>
    </source>
</evidence>
<dbReference type="GO" id="GO:0005737">
    <property type="term" value="C:cytoplasm"/>
    <property type="evidence" value="ECO:0000318"/>
    <property type="project" value="GO_Central"/>
</dbReference>
<dbReference type="Pfam" id="PF01920">
    <property type="entry name" value="Prefoldin_2"/>
    <property type="match status" value="1"/>
</dbReference>
<dbReference type="Proteomes" id="UP000001449">
    <property type="component" value="Chromosome 3"/>
</dbReference>
<dbReference type="PaxDb" id="35128-Thaps21686"/>
<gene>
    <name evidence="3" type="ORF">THAPSDRAFT_21686</name>
</gene>
<dbReference type="GeneID" id="7444712"/>
<dbReference type="InterPro" id="IPR009053">
    <property type="entry name" value="Prefoldin"/>
</dbReference>
<dbReference type="InterPro" id="IPR002777">
    <property type="entry name" value="PFD_beta-like"/>
</dbReference>
<proteinExistence type="inferred from homology"/>
<evidence type="ECO:0000256" key="2">
    <source>
        <dbReference type="ARBA" id="ARBA00023186"/>
    </source>
</evidence>
<sequence>MSSATSTTEEPKSQAEIISTYRQMTSDMQGMIQQLTKFEIELNEHRLVEETLTPLDPDRRAFRLVGGVLVERTVREVLPTVKDVRTNLEELVKSVKERLDVKQKETAAWKAKYNIKTQEEVDAVNRQ</sequence>
<dbReference type="eggNOG" id="KOG4098">
    <property type="taxonomic scope" value="Eukaryota"/>
</dbReference>
<dbReference type="STRING" id="35128.B8BXE5"/>
<dbReference type="KEGG" id="tps:THAPSDRAFT_21686"/>
<dbReference type="OMA" id="LGQMEDV"/>
<reference evidence="3 4" key="2">
    <citation type="journal article" date="2008" name="Nature">
        <title>The Phaeodactylum genome reveals the evolutionary history of diatom genomes.</title>
        <authorList>
            <person name="Bowler C."/>
            <person name="Allen A.E."/>
            <person name="Badger J.H."/>
            <person name="Grimwood J."/>
            <person name="Jabbari K."/>
            <person name="Kuo A."/>
            <person name="Maheswari U."/>
            <person name="Martens C."/>
            <person name="Maumus F."/>
            <person name="Otillar R.P."/>
            <person name="Rayko E."/>
            <person name="Salamov A."/>
            <person name="Vandepoele K."/>
            <person name="Beszteri B."/>
            <person name="Gruber A."/>
            <person name="Heijde M."/>
            <person name="Katinka M."/>
            <person name="Mock T."/>
            <person name="Valentin K."/>
            <person name="Verret F."/>
            <person name="Berges J.A."/>
            <person name="Brownlee C."/>
            <person name="Cadoret J.P."/>
            <person name="Chiovitti A."/>
            <person name="Choi C.J."/>
            <person name="Coesel S."/>
            <person name="De Martino A."/>
            <person name="Detter J.C."/>
            <person name="Durkin C."/>
            <person name="Falciatore A."/>
            <person name="Fournet J."/>
            <person name="Haruta M."/>
            <person name="Huysman M.J."/>
            <person name="Jenkins B.D."/>
            <person name="Jiroutova K."/>
            <person name="Jorgensen R.E."/>
            <person name="Joubert Y."/>
            <person name="Kaplan A."/>
            <person name="Kroger N."/>
            <person name="Kroth P.G."/>
            <person name="La Roche J."/>
            <person name="Lindquist E."/>
            <person name="Lommer M."/>
            <person name="Martin-Jezequel V."/>
            <person name="Lopez P.J."/>
            <person name="Lucas S."/>
            <person name="Mangogna M."/>
            <person name="McGinnis K."/>
            <person name="Medlin L.K."/>
            <person name="Montsant A."/>
            <person name="Oudot-Le Secq M.P."/>
            <person name="Napoli C."/>
            <person name="Obornik M."/>
            <person name="Parker M.S."/>
            <person name="Petit J.L."/>
            <person name="Porcel B.M."/>
            <person name="Poulsen N."/>
            <person name="Robison M."/>
            <person name="Rychlewski L."/>
            <person name="Rynearson T.A."/>
            <person name="Schmutz J."/>
            <person name="Shapiro H."/>
            <person name="Siaut M."/>
            <person name="Stanley M."/>
            <person name="Sussman M.R."/>
            <person name="Taylor A.R."/>
            <person name="Vardi A."/>
            <person name="von Dassow P."/>
            <person name="Vyverman W."/>
            <person name="Willis A."/>
            <person name="Wyrwicz L.S."/>
            <person name="Rokhsar D.S."/>
            <person name="Weissenbach J."/>
            <person name="Armbrust E.V."/>
            <person name="Green B.R."/>
            <person name="Van de Peer Y."/>
            <person name="Grigoriev I.V."/>
        </authorList>
    </citation>
    <scope>NUCLEOTIDE SEQUENCE [LARGE SCALE GENOMIC DNA]</scope>
    <source>
        <strain evidence="3 4">CCMP1335</strain>
    </source>
</reference>
<evidence type="ECO:0000313" key="3">
    <source>
        <dbReference type="EMBL" id="EED94194.1"/>
    </source>
</evidence>
<evidence type="ECO:0008006" key="5">
    <source>
        <dbReference type="Google" id="ProtNLM"/>
    </source>
</evidence>
<dbReference type="FunCoup" id="B8BXE5">
    <property type="interactions" value="340"/>
</dbReference>
<comment type="similarity">
    <text evidence="1">Belongs to the prefoldin subunit beta family.</text>
</comment>
<dbReference type="InParanoid" id="B8BXE5"/>
<dbReference type="CDD" id="cd23163">
    <property type="entry name" value="Prefoldin_2"/>
    <property type="match status" value="1"/>
</dbReference>
<keyword evidence="4" id="KW-1185">Reference proteome</keyword>
<dbReference type="GO" id="GO:0051082">
    <property type="term" value="F:unfolded protein binding"/>
    <property type="evidence" value="ECO:0007669"/>
    <property type="project" value="InterPro"/>
</dbReference>
<reference evidence="3 4" key="1">
    <citation type="journal article" date="2004" name="Science">
        <title>The genome of the diatom Thalassiosira pseudonana: ecology, evolution, and metabolism.</title>
        <authorList>
            <person name="Armbrust E.V."/>
            <person name="Berges J.A."/>
            <person name="Bowler C."/>
            <person name="Green B.R."/>
            <person name="Martinez D."/>
            <person name="Putnam N.H."/>
            <person name="Zhou S."/>
            <person name="Allen A.E."/>
            <person name="Apt K.E."/>
            <person name="Bechner M."/>
            <person name="Brzezinski M.A."/>
            <person name="Chaal B.K."/>
            <person name="Chiovitti A."/>
            <person name="Davis A.K."/>
            <person name="Demarest M.S."/>
            <person name="Detter J.C."/>
            <person name="Glavina T."/>
            <person name="Goodstein D."/>
            <person name="Hadi M.Z."/>
            <person name="Hellsten U."/>
            <person name="Hildebrand M."/>
            <person name="Jenkins B.D."/>
            <person name="Jurka J."/>
            <person name="Kapitonov V.V."/>
            <person name="Kroger N."/>
            <person name="Lau W.W."/>
            <person name="Lane T.W."/>
            <person name="Larimer F.W."/>
            <person name="Lippmeier J.C."/>
            <person name="Lucas S."/>
            <person name="Medina M."/>
            <person name="Montsant A."/>
            <person name="Obornik M."/>
            <person name="Parker M.S."/>
            <person name="Palenik B."/>
            <person name="Pazour G.J."/>
            <person name="Richardson P.M."/>
            <person name="Rynearson T.A."/>
            <person name="Saito M.A."/>
            <person name="Schwartz D.C."/>
            <person name="Thamatrakoln K."/>
            <person name="Valentin K."/>
            <person name="Vardi A."/>
            <person name="Wilkerson F.P."/>
            <person name="Rokhsar D.S."/>
        </authorList>
    </citation>
    <scope>NUCLEOTIDE SEQUENCE [LARGE SCALE GENOMIC DNA]</scope>
    <source>
        <strain evidence="3 4">CCMP1335</strain>
    </source>
</reference>
<dbReference type="EMBL" id="CM000640">
    <property type="protein sequence ID" value="EED94194.1"/>
    <property type="molecule type" value="Genomic_DNA"/>
</dbReference>
<dbReference type="Gene3D" id="1.10.287.370">
    <property type="match status" value="1"/>
</dbReference>
<dbReference type="InterPro" id="IPR027235">
    <property type="entry name" value="PFD2"/>
</dbReference>